<evidence type="ECO:0000256" key="4">
    <source>
        <dbReference type="ARBA" id="ARBA00022692"/>
    </source>
</evidence>
<proteinExistence type="predicted"/>
<feature type="transmembrane region" description="Helical" evidence="8">
    <location>
        <begin position="6"/>
        <end position="33"/>
    </location>
</feature>
<evidence type="ECO:0000259" key="9">
    <source>
        <dbReference type="Pfam" id="PF06808"/>
    </source>
</evidence>
<evidence type="ECO:0000313" key="10">
    <source>
        <dbReference type="EMBL" id="HJA71520.1"/>
    </source>
</evidence>
<feature type="coiled-coil region" evidence="7">
    <location>
        <begin position="201"/>
        <end position="228"/>
    </location>
</feature>
<name>A0A9D2HH78_9FIRM</name>
<keyword evidence="4 8" id="KW-0812">Transmembrane</keyword>
<organism evidence="10 11">
    <name type="scientific">Candidatus Lachnoclostridium stercoravium</name>
    <dbReference type="NCBI Taxonomy" id="2838633"/>
    <lineage>
        <taxon>Bacteria</taxon>
        <taxon>Bacillati</taxon>
        <taxon>Bacillota</taxon>
        <taxon>Clostridia</taxon>
        <taxon>Lachnospirales</taxon>
        <taxon>Lachnospiraceae</taxon>
    </lineage>
</organism>
<keyword evidence="2" id="KW-1003">Cell membrane</keyword>
<gene>
    <name evidence="10" type="ORF">IAA07_08100</name>
</gene>
<feature type="transmembrane region" description="Helical" evidence="8">
    <location>
        <begin position="53"/>
        <end position="73"/>
    </location>
</feature>
<dbReference type="PANTHER" id="PTHR33362:SF2">
    <property type="entry name" value="TRAP TRANSPORTER LARGE PERMEASE PROTEIN"/>
    <property type="match status" value="1"/>
</dbReference>
<evidence type="ECO:0000256" key="1">
    <source>
        <dbReference type="ARBA" id="ARBA00004429"/>
    </source>
</evidence>
<reference evidence="10" key="1">
    <citation type="journal article" date="2021" name="PeerJ">
        <title>Extensive microbial diversity within the chicken gut microbiome revealed by metagenomics and culture.</title>
        <authorList>
            <person name="Gilroy R."/>
            <person name="Ravi A."/>
            <person name="Getino M."/>
            <person name="Pursley I."/>
            <person name="Horton D.L."/>
            <person name="Alikhan N.F."/>
            <person name="Baker D."/>
            <person name="Gharbi K."/>
            <person name="Hall N."/>
            <person name="Watson M."/>
            <person name="Adriaenssens E.M."/>
            <person name="Foster-Nyarko E."/>
            <person name="Jarju S."/>
            <person name="Secka A."/>
            <person name="Antonio M."/>
            <person name="Oren A."/>
            <person name="Chaudhuri R.R."/>
            <person name="La Ragione R."/>
            <person name="Hildebrand F."/>
            <person name="Pallen M.J."/>
        </authorList>
    </citation>
    <scope>NUCLEOTIDE SEQUENCE</scope>
    <source>
        <strain evidence="10">CHK178-16964</strain>
    </source>
</reference>
<dbReference type="PANTHER" id="PTHR33362">
    <property type="entry name" value="SIALIC ACID TRAP TRANSPORTER PERMEASE PROTEIN SIAT-RELATED"/>
    <property type="match status" value="1"/>
</dbReference>
<feature type="domain" description="TRAP C4-dicarboxylate transport system permease DctM subunit" evidence="9">
    <location>
        <begin position="7"/>
        <end position="427"/>
    </location>
</feature>
<dbReference type="AlphaFoldDB" id="A0A9D2HH78"/>
<evidence type="ECO:0000256" key="8">
    <source>
        <dbReference type="SAM" id="Phobius"/>
    </source>
</evidence>
<evidence type="ECO:0000256" key="6">
    <source>
        <dbReference type="ARBA" id="ARBA00023136"/>
    </source>
</evidence>
<feature type="transmembrane region" description="Helical" evidence="8">
    <location>
        <begin position="288"/>
        <end position="305"/>
    </location>
</feature>
<dbReference type="NCBIfam" id="TIGR00786">
    <property type="entry name" value="dctM"/>
    <property type="match status" value="1"/>
</dbReference>
<dbReference type="PIRSF" id="PIRSF006066">
    <property type="entry name" value="HI0050"/>
    <property type="match status" value="1"/>
</dbReference>
<feature type="transmembrane region" description="Helical" evidence="8">
    <location>
        <begin position="166"/>
        <end position="192"/>
    </location>
</feature>
<keyword evidence="7" id="KW-0175">Coiled coil</keyword>
<dbReference type="Pfam" id="PF06808">
    <property type="entry name" value="DctM"/>
    <property type="match status" value="1"/>
</dbReference>
<evidence type="ECO:0000313" key="11">
    <source>
        <dbReference type="Proteomes" id="UP000823900"/>
    </source>
</evidence>
<keyword evidence="3" id="KW-0997">Cell inner membrane</keyword>
<keyword evidence="6 8" id="KW-0472">Membrane</keyword>
<feature type="transmembrane region" description="Helical" evidence="8">
    <location>
        <begin position="228"/>
        <end position="246"/>
    </location>
</feature>
<comment type="caution">
    <text evidence="10">The sequence shown here is derived from an EMBL/GenBank/DDBJ whole genome shotgun (WGS) entry which is preliminary data.</text>
</comment>
<protein>
    <submittedName>
        <fullName evidence="10">TRAP transporter large permease</fullName>
    </submittedName>
</protein>
<dbReference type="GO" id="GO:0005886">
    <property type="term" value="C:plasma membrane"/>
    <property type="evidence" value="ECO:0007669"/>
    <property type="project" value="UniProtKB-SubCell"/>
</dbReference>
<feature type="transmembrane region" description="Helical" evidence="8">
    <location>
        <begin position="135"/>
        <end position="160"/>
    </location>
</feature>
<evidence type="ECO:0000256" key="2">
    <source>
        <dbReference type="ARBA" id="ARBA00022475"/>
    </source>
</evidence>
<dbReference type="GO" id="GO:0022857">
    <property type="term" value="F:transmembrane transporter activity"/>
    <property type="evidence" value="ECO:0007669"/>
    <property type="project" value="TreeGrafter"/>
</dbReference>
<dbReference type="InterPro" id="IPR010656">
    <property type="entry name" value="DctM"/>
</dbReference>
<evidence type="ECO:0000256" key="5">
    <source>
        <dbReference type="ARBA" id="ARBA00022989"/>
    </source>
</evidence>
<dbReference type="Proteomes" id="UP000823900">
    <property type="component" value="Unassembled WGS sequence"/>
</dbReference>
<dbReference type="EMBL" id="DWZA01000071">
    <property type="protein sequence ID" value="HJA71520.1"/>
    <property type="molecule type" value="Genomic_DNA"/>
</dbReference>
<evidence type="ECO:0000256" key="3">
    <source>
        <dbReference type="ARBA" id="ARBA00022519"/>
    </source>
</evidence>
<feature type="transmembrane region" description="Helical" evidence="8">
    <location>
        <begin position="93"/>
        <end position="123"/>
    </location>
</feature>
<feature type="transmembrane region" description="Helical" evidence="8">
    <location>
        <begin position="409"/>
        <end position="430"/>
    </location>
</feature>
<sequence length="440" mass="46684">MLVLSSLIILIAVMITGVPVPLAFLISASVICLGNGQDPQMLLINGYNRINTILLLTIPLFVLAGSLINQGGLGEKLVGAVEKTRLGKIKGGLGVVTCVSCAVFGAVSGSSSATVSCVGAIMAPRLKQAGYKDGLVGALVASSGVLGILIPPSMIMILFAWASNSSVLGCFVSTVIPGITLTILLSVVNCFLYRKNGSTGITDAIIENAKLTQQIKEEQKKKRAGESALPALLMPVIILGSIYAGFLTATESAALSVLYAIPVGILYYKKIDFNTYKIAMVDAGKTAGVIMAMTLTVQILSRLYMTENLPDMILGVLTQISTNKYVILLMLNLFMVIMGMLMDDCSNTILLTPILLPIMQSLDISVFHFAAILGVNIGMGNITPPTAPLLYLSGRITGAQVKDMLKPTLILIACAWFPTLLITTLFPPFSEFLPRILGYM</sequence>
<feature type="transmembrane region" description="Helical" evidence="8">
    <location>
        <begin position="325"/>
        <end position="342"/>
    </location>
</feature>
<reference evidence="10" key="2">
    <citation type="submission" date="2021-04" db="EMBL/GenBank/DDBJ databases">
        <authorList>
            <person name="Gilroy R."/>
        </authorList>
    </citation>
    <scope>NUCLEOTIDE SEQUENCE</scope>
    <source>
        <strain evidence="10">CHK178-16964</strain>
    </source>
</reference>
<evidence type="ECO:0000256" key="7">
    <source>
        <dbReference type="SAM" id="Coils"/>
    </source>
</evidence>
<dbReference type="InterPro" id="IPR004681">
    <property type="entry name" value="TRAP_DctM"/>
</dbReference>
<keyword evidence="5 8" id="KW-1133">Transmembrane helix</keyword>
<accession>A0A9D2HH78</accession>
<comment type="subcellular location">
    <subcellularLocation>
        <location evidence="1">Cell inner membrane</location>
        <topology evidence="1">Multi-pass membrane protein</topology>
    </subcellularLocation>
</comment>